<evidence type="ECO:0000259" key="19">
    <source>
        <dbReference type="Pfam" id="PF01210"/>
    </source>
</evidence>
<feature type="binding site" evidence="16">
    <location>
        <begin position="64"/>
        <end position="69"/>
    </location>
    <ligand>
        <name>NAD(+)</name>
        <dbReference type="ChEBI" id="CHEBI:57540"/>
    </ligand>
</feature>
<dbReference type="HAMAP" id="MF_00394">
    <property type="entry name" value="NAD_Glyc3P_dehydrog"/>
    <property type="match status" value="1"/>
</dbReference>
<dbReference type="Gene3D" id="1.10.1040.10">
    <property type="entry name" value="N-(1-d-carboxylethyl)-l-norvaline Dehydrogenase, domain 2"/>
    <property type="match status" value="1"/>
</dbReference>
<evidence type="ECO:0000259" key="20">
    <source>
        <dbReference type="Pfam" id="PF07479"/>
    </source>
</evidence>
<feature type="binding site" evidence="13">
    <location>
        <position position="162"/>
    </location>
    <ligand>
        <name>sn-glycerol 3-phosphate</name>
        <dbReference type="ChEBI" id="CHEBI:57597"/>
    </ligand>
</feature>
<dbReference type="Pfam" id="PF07479">
    <property type="entry name" value="NAD_Gly3P_dh_C"/>
    <property type="match status" value="1"/>
</dbReference>
<dbReference type="AlphaFoldDB" id="A0AAI8TVG1"/>
<feature type="binding site" evidence="13">
    <location>
        <position position="310"/>
    </location>
    <ligand>
        <name>sn-glycerol 3-phosphate</name>
        <dbReference type="ChEBI" id="CHEBI:57597"/>
    </ligand>
</feature>
<evidence type="ECO:0000256" key="13">
    <source>
        <dbReference type="HAMAP-Rule" id="MF_00394"/>
    </source>
</evidence>
<dbReference type="GO" id="GO:0046167">
    <property type="term" value="P:glycerol-3-phosphate biosynthetic process"/>
    <property type="evidence" value="ECO:0007669"/>
    <property type="project" value="UniProtKB-UniRule"/>
</dbReference>
<feature type="binding site" evidence="13">
    <location>
        <position position="162"/>
    </location>
    <ligand>
        <name>NADPH</name>
        <dbReference type="ChEBI" id="CHEBI:57783"/>
    </ligand>
</feature>
<feature type="binding site" evidence="16">
    <location>
        <position position="309"/>
    </location>
    <ligand>
        <name>NAD(+)</name>
        <dbReference type="ChEBI" id="CHEBI:57540"/>
    </ligand>
</feature>
<dbReference type="InterPro" id="IPR006109">
    <property type="entry name" value="G3P_DH_NAD-dep_C"/>
</dbReference>
<evidence type="ECO:0000313" key="22">
    <source>
        <dbReference type="EMBL" id="BDY29685.1"/>
    </source>
</evidence>
<feature type="binding site" evidence="13">
    <location>
        <position position="298"/>
    </location>
    <ligand>
        <name>sn-glycerol 3-phosphate</name>
        <dbReference type="ChEBI" id="CHEBI:57597"/>
    </ligand>
</feature>
<evidence type="ECO:0000256" key="9">
    <source>
        <dbReference type="ARBA" id="ARBA00052716"/>
    </source>
</evidence>
<evidence type="ECO:0000256" key="12">
    <source>
        <dbReference type="ARBA" id="ARBA00080511"/>
    </source>
</evidence>
<feature type="domain" description="Glycerol-3-phosphate dehydrogenase NAD-dependent N-terminal" evidence="19">
    <location>
        <begin position="59"/>
        <end position="214"/>
    </location>
</feature>
<comment type="similarity">
    <text evidence="1 13 17">Belongs to the NAD-dependent glycerol-3-phosphate dehydrogenase family.</text>
</comment>
<comment type="subcellular location">
    <subcellularLocation>
        <location evidence="13">Cytoplasm</location>
    </subcellularLocation>
</comment>
<dbReference type="InterPro" id="IPR011128">
    <property type="entry name" value="G3P_DH_NAD-dep_N"/>
</dbReference>
<dbReference type="SUPFAM" id="SSF51735">
    <property type="entry name" value="NAD(P)-binding Rossmann-fold domains"/>
    <property type="match status" value="1"/>
</dbReference>
<evidence type="ECO:0000313" key="24">
    <source>
        <dbReference type="Proteomes" id="UP001241092"/>
    </source>
</evidence>
<comment type="caution">
    <text evidence="13">Lacks conserved residue(s) required for the propagation of feature annotation.</text>
</comment>
<evidence type="ECO:0000256" key="17">
    <source>
        <dbReference type="RuleBase" id="RU000437"/>
    </source>
</evidence>
<evidence type="ECO:0000256" key="3">
    <source>
        <dbReference type="ARBA" id="ARBA00022857"/>
    </source>
</evidence>
<dbReference type="InterPro" id="IPR013328">
    <property type="entry name" value="6PGD_dom2"/>
</dbReference>
<dbReference type="PANTHER" id="PTHR11728:SF1">
    <property type="entry name" value="GLYCEROL-3-PHOSPHATE DEHYDROGENASE [NAD(+)] 2, CHLOROPLASTIC"/>
    <property type="match status" value="1"/>
</dbReference>
<dbReference type="PIRSF" id="PIRSF000114">
    <property type="entry name" value="Glycerol-3-P_dh"/>
    <property type="match status" value="1"/>
</dbReference>
<evidence type="ECO:0000313" key="23">
    <source>
        <dbReference type="Proteomes" id="UP000465622"/>
    </source>
</evidence>
<dbReference type="InterPro" id="IPR036291">
    <property type="entry name" value="NAD(P)-bd_dom_sf"/>
</dbReference>
<evidence type="ECO:0000256" key="16">
    <source>
        <dbReference type="PIRSR" id="PIRSR000114-3"/>
    </source>
</evidence>
<evidence type="ECO:0000256" key="8">
    <source>
        <dbReference type="ARBA" id="ARBA00023264"/>
    </source>
</evidence>
<evidence type="ECO:0000256" key="14">
    <source>
        <dbReference type="PIRSR" id="PIRSR000114-1"/>
    </source>
</evidence>
<keyword evidence="8 13" id="KW-1208">Phospholipid metabolism</keyword>
<feature type="binding site" evidence="15">
    <location>
        <position position="162"/>
    </location>
    <ligand>
        <name>substrate</name>
    </ligand>
</feature>
<reference evidence="21" key="2">
    <citation type="submission" date="2020-02" db="EMBL/GenBank/DDBJ databases">
        <authorList>
            <person name="Matsumoto Y."/>
            <person name="Kinjo T."/>
            <person name="Motooka D."/>
            <person name="Nabeya D."/>
            <person name="Jung N."/>
            <person name="Uechi K."/>
            <person name="Horii T."/>
            <person name="Iida T."/>
            <person name="Fujita J."/>
            <person name="Nakamura S."/>
        </authorList>
    </citation>
    <scope>NUCLEOTIDE SEQUENCE</scope>
    <source>
        <strain evidence="21">JCM 12375</strain>
    </source>
</reference>
<feature type="compositionally biased region" description="Polar residues" evidence="18">
    <location>
        <begin position="1"/>
        <end position="13"/>
    </location>
</feature>
<comment type="catalytic activity">
    <reaction evidence="9">
        <text>sn-glycerol 3-phosphate + NADP(+) = dihydroxyacetone phosphate + NADPH + H(+)</text>
        <dbReference type="Rhea" id="RHEA:11096"/>
        <dbReference type="ChEBI" id="CHEBI:15378"/>
        <dbReference type="ChEBI" id="CHEBI:57597"/>
        <dbReference type="ChEBI" id="CHEBI:57642"/>
        <dbReference type="ChEBI" id="CHEBI:57783"/>
        <dbReference type="ChEBI" id="CHEBI:58349"/>
        <dbReference type="EC" id="1.1.1.94"/>
    </reaction>
    <physiologicalReaction direction="right-to-left" evidence="9">
        <dbReference type="Rhea" id="RHEA:11098"/>
    </physiologicalReaction>
</comment>
<feature type="binding site" evidence="13">
    <location>
        <position position="335"/>
    </location>
    <ligand>
        <name>NADPH</name>
        <dbReference type="ChEBI" id="CHEBI:57783"/>
    </ligand>
</feature>
<evidence type="ECO:0000256" key="2">
    <source>
        <dbReference type="ARBA" id="ARBA00022516"/>
    </source>
</evidence>
<evidence type="ECO:0000256" key="6">
    <source>
        <dbReference type="ARBA" id="ARBA00023098"/>
    </source>
</evidence>
<dbReference type="NCBIfam" id="NF000942">
    <property type="entry name" value="PRK00094.1-4"/>
    <property type="match status" value="1"/>
</dbReference>
<gene>
    <name evidence="22" type="primary">gpsA2</name>
    <name evidence="13" type="synonym">gpsA</name>
    <name evidence="22" type="ORF">hbim_03624</name>
    <name evidence="21" type="ORF">MMAGJ_40220</name>
</gene>
<dbReference type="FunFam" id="1.10.1040.10:FF:000001">
    <property type="entry name" value="Glycerol-3-phosphate dehydrogenase [NAD(P)+]"/>
    <property type="match status" value="1"/>
</dbReference>
<dbReference type="InterPro" id="IPR008927">
    <property type="entry name" value="6-PGluconate_DH-like_C_sf"/>
</dbReference>
<dbReference type="PANTHER" id="PTHR11728">
    <property type="entry name" value="GLYCEROL-3-PHOSPHATE DEHYDROGENASE"/>
    <property type="match status" value="1"/>
</dbReference>
<dbReference type="GO" id="GO:0005975">
    <property type="term" value="P:carbohydrate metabolic process"/>
    <property type="evidence" value="ECO:0007669"/>
    <property type="project" value="InterPro"/>
</dbReference>
<dbReference type="PROSITE" id="PS00957">
    <property type="entry name" value="NAD_G3PDH"/>
    <property type="match status" value="1"/>
</dbReference>
<dbReference type="GO" id="GO:0005829">
    <property type="term" value="C:cytosol"/>
    <property type="evidence" value="ECO:0007669"/>
    <property type="project" value="TreeGrafter"/>
</dbReference>
<dbReference type="EC" id="1.1.1.94" evidence="10 13"/>
<organism evidence="22 24">
    <name type="scientific">Mycolicibacterium mageritense</name>
    <name type="common">Mycobacterium mageritense</name>
    <dbReference type="NCBI Taxonomy" id="53462"/>
    <lineage>
        <taxon>Bacteria</taxon>
        <taxon>Bacillati</taxon>
        <taxon>Actinomycetota</taxon>
        <taxon>Actinomycetes</taxon>
        <taxon>Mycobacteriales</taxon>
        <taxon>Mycobacteriaceae</taxon>
        <taxon>Mycolicibacterium</taxon>
    </lineage>
</organism>
<keyword evidence="23" id="KW-1185">Reference proteome</keyword>
<accession>A0AAI8TVG1</accession>
<evidence type="ECO:0000256" key="1">
    <source>
        <dbReference type="ARBA" id="ARBA00011009"/>
    </source>
</evidence>
<comment type="pathway">
    <text evidence="13">Membrane lipid metabolism; glycerophospholipid metabolism.</text>
</comment>
<evidence type="ECO:0000256" key="10">
    <source>
        <dbReference type="ARBA" id="ARBA00066687"/>
    </source>
</evidence>
<feature type="region of interest" description="Disordered" evidence="18">
    <location>
        <begin position="1"/>
        <end position="21"/>
    </location>
</feature>
<keyword evidence="3 13" id="KW-0521">NADP</keyword>
<dbReference type="InterPro" id="IPR006168">
    <property type="entry name" value="G3P_DH_NAD-dep"/>
</dbReference>
<feature type="binding site" evidence="13">
    <location>
        <position position="104"/>
    </location>
    <ligand>
        <name>NADPH</name>
        <dbReference type="ChEBI" id="CHEBI:57783"/>
    </ligand>
</feature>
<comment type="function">
    <text evidence="13">Catalyzes the reduction of the glycolytic intermediate dihydroxyacetone phosphate (DHAP) to sn-glycerol 3-phosphate (G3P), the key precursor for phospholipid synthesis.</text>
</comment>
<feature type="binding site" evidence="13">
    <location>
        <position position="87"/>
    </location>
    <ligand>
        <name>NADPH</name>
        <dbReference type="ChEBI" id="CHEBI:57783"/>
    </ligand>
</feature>
<dbReference type="GO" id="GO:0051287">
    <property type="term" value="F:NAD binding"/>
    <property type="evidence" value="ECO:0007669"/>
    <property type="project" value="InterPro"/>
</dbReference>
<name>A0AAI8TVG1_MYCME</name>
<feature type="binding site" evidence="13">
    <location>
        <position position="308"/>
    </location>
    <ligand>
        <name>sn-glycerol 3-phosphate</name>
        <dbReference type="ChEBI" id="CHEBI:57597"/>
    </ligand>
</feature>
<feature type="binding site" evidence="13">
    <location>
        <position position="333"/>
    </location>
    <ligand>
        <name>NADPH</name>
        <dbReference type="ChEBI" id="CHEBI:57783"/>
    </ligand>
</feature>
<feature type="binding site" evidence="13">
    <location>
        <position position="194"/>
    </location>
    <ligand>
        <name>NADPH</name>
        <dbReference type="ChEBI" id="CHEBI:57783"/>
    </ligand>
</feature>
<proteinExistence type="inferred from homology"/>
<dbReference type="GO" id="GO:0046168">
    <property type="term" value="P:glycerol-3-phosphate catabolic process"/>
    <property type="evidence" value="ECO:0007669"/>
    <property type="project" value="InterPro"/>
</dbReference>
<keyword evidence="4 13" id="KW-0560">Oxidoreductase</keyword>
<protein>
    <recommendedName>
        <fullName evidence="11 13">Glycerol-3-phosphate dehydrogenase [NAD(P)+]</fullName>
        <ecNumber evidence="10 13">1.1.1.94</ecNumber>
    </recommendedName>
    <alternativeName>
        <fullName evidence="13">NAD(P)(+)-dependent glycerol-3-phosphate dehydrogenase</fullName>
    </alternativeName>
    <alternativeName>
        <fullName evidence="12 13">NAD(P)H-dependent dihydroxyacetone-phosphate reductase</fullName>
    </alternativeName>
</protein>
<dbReference type="SUPFAM" id="SSF48179">
    <property type="entry name" value="6-phosphogluconate dehydrogenase C-terminal domain-like"/>
    <property type="match status" value="1"/>
</dbReference>
<dbReference type="Gene3D" id="3.40.50.720">
    <property type="entry name" value="NAD(P)-binding Rossmann-like Domain"/>
    <property type="match status" value="1"/>
</dbReference>
<feature type="binding site" evidence="13">
    <location>
        <position position="190"/>
    </location>
    <ligand>
        <name>sn-glycerol 3-phosphate</name>
        <dbReference type="ChEBI" id="CHEBI:57597"/>
    </ligand>
</feature>
<evidence type="ECO:0000256" key="18">
    <source>
        <dbReference type="SAM" id="MobiDB-lite"/>
    </source>
</evidence>
<dbReference type="GO" id="GO:0006650">
    <property type="term" value="P:glycerophospholipid metabolic process"/>
    <property type="evidence" value="ECO:0007669"/>
    <property type="project" value="UniProtKB-UniRule"/>
</dbReference>
<feature type="binding site" evidence="16">
    <location>
        <position position="194"/>
    </location>
    <ligand>
        <name>NAD(+)</name>
        <dbReference type="ChEBI" id="CHEBI:57540"/>
    </ligand>
</feature>
<dbReference type="PRINTS" id="PR00077">
    <property type="entry name" value="GPDHDRGNASE"/>
</dbReference>
<dbReference type="NCBIfam" id="NF000940">
    <property type="entry name" value="PRK00094.1-2"/>
    <property type="match status" value="1"/>
</dbReference>
<dbReference type="EMBL" id="AP022567">
    <property type="protein sequence ID" value="BBX34740.1"/>
    <property type="molecule type" value="Genomic_DNA"/>
</dbReference>
<dbReference type="Pfam" id="PF01210">
    <property type="entry name" value="NAD_Gly3P_dh_N"/>
    <property type="match status" value="1"/>
</dbReference>
<comment type="catalytic activity">
    <reaction evidence="13">
        <text>sn-glycerol 3-phosphate + NAD(+) = dihydroxyacetone phosphate + NADH + H(+)</text>
        <dbReference type="Rhea" id="RHEA:11092"/>
        <dbReference type="ChEBI" id="CHEBI:15378"/>
        <dbReference type="ChEBI" id="CHEBI:57540"/>
        <dbReference type="ChEBI" id="CHEBI:57597"/>
        <dbReference type="ChEBI" id="CHEBI:57642"/>
        <dbReference type="ChEBI" id="CHEBI:57945"/>
        <dbReference type="EC" id="1.1.1.94"/>
    </reaction>
</comment>
<keyword evidence="2 13" id="KW-0444">Lipid biosynthesis</keyword>
<evidence type="ECO:0000256" key="15">
    <source>
        <dbReference type="PIRSR" id="PIRSR000114-2"/>
    </source>
</evidence>
<evidence type="ECO:0000256" key="7">
    <source>
        <dbReference type="ARBA" id="ARBA00023209"/>
    </source>
</evidence>
<reference evidence="21 23" key="1">
    <citation type="journal article" date="2019" name="Emerg. Microbes Infect.">
        <title>Comprehensive subspecies identification of 175 nontuberculous mycobacteria species based on 7547 genomic profiles.</title>
        <authorList>
            <person name="Matsumoto Y."/>
            <person name="Kinjo T."/>
            <person name="Motooka D."/>
            <person name="Nabeya D."/>
            <person name="Jung N."/>
            <person name="Uechi K."/>
            <person name="Horii T."/>
            <person name="Iida T."/>
            <person name="Fujita J."/>
            <person name="Nakamura S."/>
        </authorList>
    </citation>
    <scope>NUCLEOTIDE SEQUENCE [LARGE SCALE GENOMIC DNA]</scope>
    <source>
        <strain evidence="21 23">JCM 12375</strain>
    </source>
</reference>
<dbReference type="FunFam" id="3.40.50.720:FF:000019">
    <property type="entry name" value="Glycerol-3-phosphate dehydrogenase [NAD(P)+]"/>
    <property type="match status" value="1"/>
</dbReference>
<dbReference type="EMBL" id="AP027452">
    <property type="protein sequence ID" value="BDY29685.1"/>
    <property type="molecule type" value="Genomic_DNA"/>
</dbReference>
<feature type="binding site" evidence="15">
    <location>
        <begin position="309"/>
        <end position="310"/>
    </location>
    <ligand>
        <name>substrate</name>
    </ligand>
</feature>
<dbReference type="NCBIfam" id="NF009098">
    <property type="entry name" value="PRK12439.1"/>
    <property type="match status" value="1"/>
</dbReference>
<keyword evidence="5 13" id="KW-0520">NAD</keyword>
<feature type="binding site" evidence="13">
    <location>
        <position position="67"/>
    </location>
    <ligand>
        <name>NADPH</name>
        <dbReference type="ChEBI" id="CHEBI:57783"/>
    </ligand>
</feature>
<evidence type="ECO:0000256" key="5">
    <source>
        <dbReference type="ARBA" id="ARBA00023027"/>
    </source>
</evidence>
<dbReference type="GO" id="GO:0008654">
    <property type="term" value="P:phospholipid biosynthetic process"/>
    <property type="evidence" value="ECO:0007669"/>
    <property type="project" value="UniProtKB-KW"/>
</dbReference>
<dbReference type="Proteomes" id="UP001241092">
    <property type="component" value="Chromosome"/>
</dbReference>
<evidence type="ECO:0000256" key="11">
    <source>
        <dbReference type="ARBA" id="ARBA00069372"/>
    </source>
</evidence>
<feature type="binding site" evidence="13">
    <location>
        <position position="309"/>
    </location>
    <ligand>
        <name>NADPH</name>
        <dbReference type="ChEBI" id="CHEBI:57783"/>
    </ligand>
</feature>
<feature type="binding site" evidence="13">
    <location>
        <position position="309"/>
    </location>
    <ligand>
        <name>sn-glycerol 3-phosphate</name>
        <dbReference type="ChEBI" id="CHEBI:57597"/>
    </ligand>
</feature>
<feature type="binding site" evidence="13">
    <location>
        <position position="68"/>
    </location>
    <ligand>
        <name>NADPH</name>
        <dbReference type="ChEBI" id="CHEBI:57783"/>
    </ligand>
</feature>
<keyword evidence="13" id="KW-0547">Nucleotide-binding</keyword>
<feature type="binding site" evidence="13">
    <location>
        <position position="245"/>
    </location>
    <ligand>
        <name>sn-glycerol 3-phosphate</name>
        <dbReference type="ChEBI" id="CHEBI:57597"/>
    </ligand>
</feature>
<sequence length="391" mass="41561">METDTDTPASNVPTHHRTRNCGSDAAIFAPALRSSAKPRSAAHPGNTLIAMASAQREPKVVVLGGGSWGTTVASICARRGPTLQWVRSEETAKDINDNHRNSRYLGDEVALPEGLRATNDFSEAANCADVIVMGVPSHGFRGVLQELAKELRPWVPVVSLVKGLEQGTNMRMSQIVDEVLPGHPAGILAGPNIAREVAEGYAAAAVLAMPDQHLAAKLAELFRTKRFRTYTTDDVIGVEMAGALKNVYAISVGMGYSLGIGENTRAMVMARAVREMSKLGEAMGGHRDTFAGLAGMGDLIVTCTSQRSRNRHVGEQLGAGKKIDEIIASMNQVAEGVKAASVIMEFAEKYGLNMPIAREVDGVINHGATVEDAYRGLAAEKPGHEVHGSGF</sequence>
<keyword evidence="13" id="KW-0963">Cytoplasm</keyword>
<feature type="active site" description="Proton acceptor" evidence="13 14">
    <location>
        <position position="245"/>
    </location>
</feature>
<evidence type="ECO:0000313" key="21">
    <source>
        <dbReference type="EMBL" id="BBX34740.1"/>
    </source>
</evidence>
<keyword evidence="6 13" id="KW-0443">Lipid metabolism</keyword>
<dbReference type="GO" id="GO:0047952">
    <property type="term" value="F:glycerol-3-phosphate dehydrogenase [NAD(P)+] activity"/>
    <property type="evidence" value="ECO:0007669"/>
    <property type="project" value="UniProtKB-UniRule"/>
</dbReference>
<dbReference type="Proteomes" id="UP000465622">
    <property type="component" value="Chromosome"/>
</dbReference>
<keyword evidence="7 13" id="KW-0594">Phospholipid biosynthesis</keyword>
<feature type="domain" description="Glycerol-3-phosphate dehydrogenase NAD-dependent C-terminal" evidence="20">
    <location>
        <begin position="234"/>
        <end position="373"/>
    </location>
</feature>
<evidence type="ECO:0000256" key="4">
    <source>
        <dbReference type="ARBA" id="ARBA00023002"/>
    </source>
</evidence>
<reference evidence="22" key="3">
    <citation type="submission" date="2023-03" db="EMBL/GenBank/DDBJ databases">
        <title>Draft genome sequence of a Mycolicibacterium mageritense strain H4_3_1 isolated from a hybrid biological-inorganic system reactor.</title>
        <authorList>
            <person name="Feng X."/>
            <person name="Kazama D."/>
            <person name="Sato K."/>
            <person name="Kobayashi H."/>
        </authorList>
    </citation>
    <scope>NUCLEOTIDE SEQUENCE</scope>
    <source>
        <strain evidence="22">H4_3_1</strain>
    </source>
</reference>